<dbReference type="Pfam" id="PF02698">
    <property type="entry name" value="DUF218"/>
    <property type="match status" value="1"/>
</dbReference>
<keyword evidence="1" id="KW-0812">Transmembrane</keyword>
<dbReference type="PANTHER" id="PTHR30336">
    <property type="entry name" value="INNER MEMBRANE PROTEIN, PROBABLE PERMEASE"/>
    <property type="match status" value="1"/>
</dbReference>
<evidence type="ECO:0000259" key="2">
    <source>
        <dbReference type="Pfam" id="PF02698"/>
    </source>
</evidence>
<reference evidence="3 4" key="1">
    <citation type="submission" date="2021-07" db="EMBL/GenBank/DDBJ databases">
        <title>complete genome sequencing of Tessaracoccus sp.J1M15.</title>
        <authorList>
            <person name="Bae J.-W."/>
            <person name="Kim D.-y."/>
        </authorList>
    </citation>
    <scope>NUCLEOTIDE SEQUENCE [LARGE SCALE GENOMIC DNA]</scope>
    <source>
        <strain evidence="3 4">J1M15</strain>
    </source>
</reference>
<dbReference type="EMBL" id="CP079216">
    <property type="protein sequence ID" value="QXT64192.1"/>
    <property type="molecule type" value="Genomic_DNA"/>
</dbReference>
<feature type="transmembrane region" description="Helical" evidence="1">
    <location>
        <begin position="323"/>
        <end position="347"/>
    </location>
</feature>
<feature type="transmembrane region" description="Helical" evidence="1">
    <location>
        <begin position="60"/>
        <end position="85"/>
    </location>
</feature>
<dbReference type="RefSeq" id="WP_219084115.1">
    <property type="nucleotide sequence ID" value="NZ_CP079216.1"/>
</dbReference>
<accession>A0ABX8SLF0</accession>
<name>A0ABX8SLF0_9ACTN</name>
<dbReference type="PANTHER" id="PTHR30336:SF4">
    <property type="entry name" value="ENVELOPE BIOGENESIS FACTOR ELYC"/>
    <property type="match status" value="1"/>
</dbReference>
<feature type="transmembrane region" description="Helical" evidence="1">
    <location>
        <begin position="6"/>
        <end position="23"/>
    </location>
</feature>
<feature type="transmembrane region" description="Helical" evidence="1">
    <location>
        <begin position="30"/>
        <end position="48"/>
    </location>
</feature>
<gene>
    <name evidence="3" type="ORF">KDB89_07040</name>
</gene>
<sequence>MDLIPWLPIVLLAAGLLIGVLVEPRRFGQGIALTLLAGIVASLLLVRVGDTLNAAGGNEATGYLLLGIFLLMVLGVALLGLFLVVNAFTMWRREGLGPAPRISGLAGLATAVYVVAAVATVVLDLQDLVPLLLLVGLPAAYVAFLFVSFLSYSLLYVWFSNRFGRPVDAVIVLGSGLAGGERVTPLLAGRLRKGRQVFERSARSGRQPVLIVSGGRGGDEHLSEAAAMSRWLTDDGFRGPLALEDRSTDTAENLEFSAELIGEERRAGRVAVATSDYHAFRAAIIMRKAGIRGYTVGCRTARYYWPSATLREFIAILLEHSRFNLVVVGLLCLPLAFYIVNVVTSAFS</sequence>
<keyword evidence="4" id="KW-1185">Reference proteome</keyword>
<protein>
    <submittedName>
        <fullName evidence="3">YdcF family protein</fullName>
    </submittedName>
</protein>
<feature type="transmembrane region" description="Helical" evidence="1">
    <location>
        <begin position="105"/>
        <end position="125"/>
    </location>
</feature>
<evidence type="ECO:0000313" key="4">
    <source>
        <dbReference type="Proteomes" id="UP000824504"/>
    </source>
</evidence>
<feature type="transmembrane region" description="Helical" evidence="1">
    <location>
        <begin position="131"/>
        <end position="159"/>
    </location>
</feature>
<evidence type="ECO:0000313" key="3">
    <source>
        <dbReference type="EMBL" id="QXT64192.1"/>
    </source>
</evidence>
<organism evidence="3 4">
    <name type="scientific">Tessaracoccus palaemonis</name>
    <dbReference type="NCBI Taxonomy" id="2829499"/>
    <lineage>
        <taxon>Bacteria</taxon>
        <taxon>Bacillati</taxon>
        <taxon>Actinomycetota</taxon>
        <taxon>Actinomycetes</taxon>
        <taxon>Propionibacteriales</taxon>
        <taxon>Propionibacteriaceae</taxon>
        <taxon>Tessaracoccus</taxon>
    </lineage>
</organism>
<dbReference type="CDD" id="cd06259">
    <property type="entry name" value="YdcF-like"/>
    <property type="match status" value="1"/>
</dbReference>
<dbReference type="Proteomes" id="UP000824504">
    <property type="component" value="Chromosome"/>
</dbReference>
<keyword evidence="1" id="KW-1133">Transmembrane helix</keyword>
<keyword evidence="1" id="KW-0472">Membrane</keyword>
<dbReference type="InterPro" id="IPR051599">
    <property type="entry name" value="Cell_Envelope_Assoc"/>
</dbReference>
<dbReference type="InterPro" id="IPR003848">
    <property type="entry name" value="DUF218"/>
</dbReference>
<proteinExistence type="predicted"/>
<evidence type="ECO:0000256" key="1">
    <source>
        <dbReference type="SAM" id="Phobius"/>
    </source>
</evidence>
<feature type="domain" description="DUF218" evidence="2">
    <location>
        <begin position="168"/>
        <end position="314"/>
    </location>
</feature>